<gene>
    <name evidence="2" type="ORF">PYW07_010215</name>
</gene>
<accession>A0AAD7YI86</accession>
<protein>
    <recommendedName>
        <fullName evidence="1">Transposable element P transposase-like GTP-binding insertion domain-containing protein</fullName>
    </recommendedName>
</protein>
<dbReference type="EMBL" id="JARGEI010000018">
    <property type="protein sequence ID" value="KAJ8715733.1"/>
    <property type="molecule type" value="Genomic_DNA"/>
</dbReference>
<reference evidence="2" key="1">
    <citation type="submission" date="2023-03" db="EMBL/GenBank/DDBJ databases">
        <title>Chromosome-level genomes of two armyworms, Mythimna separata and Mythimna loreyi, provide insights into the biosynthesis and reception of sex pheromones.</title>
        <authorList>
            <person name="Zhao H."/>
        </authorList>
    </citation>
    <scope>NUCLEOTIDE SEQUENCE</scope>
    <source>
        <strain evidence="2">BeijingLab</strain>
        <tissue evidence="2">Pupa</tissue>
    </source>
</reference>
<dbReference type="InterPro" id="IPR048366">
    <property type="entry name" value="TNP-like_GBD"/>
</dbReference>
<evidence type="ECO:0000313" key="3">
    <source>
        <dbReference type="Proteomes" id="UP001231518"/>
    </source>
</evidence>
<evidence type="ECO:0000259" key="1">
    <source>
        <dbReference type="Pfam" id="PF21788"/>
    </source>
</evidence>
<proteinExistence type="predicted"/>
<dbReference type="AlphaFoldDB" id="A0AAD7YI86"/>
<dbReference type="Proteomes" id="UP001231518">
    <property type="component" value="Chromosome 24"/>
</dbReference>
<dbReference type="Pfam" id="PF21788">
    <property type="entry name" value="TNP-like_GBD"/>
    <property type="match status" value="1"/>
</dbReference>
<evidence type="ECO:0000313" key="2">
    <source>
        <dbReference type="EMBL" id="KAJ8715733.1"/>
    </source>
</evidence>
<name>A0AAD7YI86_MYTSE</name>
<sequence length="254" mass="28305">MSWSGSVNTDHDYLRKRRHVDHTYCKPEVVEKHSETDIVANELEADVISSLQPMPSTSGCVQEPIAAVGNTGLKPLALVCNQGTAFQAALKSLQEDTRRLQIIAGENIDGVIVINGQKLSVIHDPPHLIKGLRNNFLTKNISLNGQISKWNDIVDVYKTDCNHAQSRLLHKLTDEHVIPEKIKKMKVKNCTTVFSKTVAATLSYTAQFSHYADGTQVSSTLKCERIQQKWFHSLTTFLILSMEQASTRLPKGSL</sequence>
<comment type="caution">
    <text evidence="2">The sequence shown here is derived from an EMBL/GenBank/DDBJ whole genome shotgun (WGS) entry which is preliminary data.</text>
</comment>
<organism evidence="2 3">
    <name type="scientific">Mythimna separata</name>
    <name type="common">Oriental armyworm</name>
    <name type="synonym">Pseudaletia separata</name>
    <dbReference type="NCBI Taxonomy" id="271217"/>
    <lineage>
        <taxon>Eukaryota</taxon>
        <taxon>Metazoa</taxon>
        <taxon>Ecdysozoa</taxon>
        <taxon>Arthropoda</taxon>
        <taxon>Hexapoda</taxon>
        <taxon>Insecta</taxon>
        <taxon>Pterygota</taxon>
        <taxon>Neoptera</taxon>
        <taxon>Endopterygota</taxon>
        <taxon>Lepidoptera</taxon>
        <taxon>Glossata</taxon>
        <taxon>Ditrysia</taxon>
        <taxon>Noctuoidea</taxon>
        <taxon>Noctuidae</taxon>
        <taxon>Noctuinae</taxon>
        <taxon>Hadenini</taxon>
        <taxon>Mythimna</taxon>
    </lineage>
</organism>
<keyword evidence="3" id="KW-1185">Reference proteome</keyword>
<feature type="domain" description="Transposable element P transposase-like GTP-binding insertion" evidence="1">
    <location>
        <begin position="127"/>
        <end position="235"/>
    </location>
</feature>